<evidence type="ECO:0000313" key="1">
    <source>
        <dbReference type="EMBL" id="GAG38822.1"/>
    </source>
</evidence>
<gene>
    <name evidence="1" type="ORF">S01H1_67464</name>
</gene>
<dbReference type="EMBL" id="BARS01044682">
    <property type="protein sequence ID" value="GAG38822.1"/>
    <property type="molecule type" value="Genomic_DNA"/>
</dbReference>
<feature type="non-terminal residue" evidence="1">
    <location>
        <position position="1"/>
    </location>
</feature>
<proteinExistence type="predicted"/>
<comment type="caution">
    <text evidence="1">The sequence shown here is derived from an EMBL/GenBank/DDBJ whole genome shotgun (WGS) entry which is preliminary data.</text>
</comment>
<sequence>LIKINNMINTIKKSRFILSNSLLGKNLVIHFTNKKGESFSYDHDKVFAQNQDRLLSMNCFIKYGNYTNTNKLPNWAK</sequence>
<reference evidence="1" key="1">
    <citation type="journal article" date="2014" name="Front. Microbiol.">
        <title>High frequency of phylogenetically diverse reductive dehalogenase-homologous genes in deep subseafloor sedimentary metagenomes.</title>
        <authorList>
            <person name="Kawai M."/>
            <person name="Futagami T."/>
            <person name="Toyoda A."/>
            <person name="Takaki Y."/>
            <person name="Nishi S."/>
            <person name="Hori S."/>
            <person name="Arai W."/>
            <person name="Tsubouchi T."/>
            <person name="Morono Y."/>
            <person name="Uchiyama I."/>
            <person name="Ito T."/>
            <person name="Fujiyama A."/>
            <person name="Inagaki F."/>
            <person name="Takami H."/>
        </authorList>
    </citation>
    <scope>NUCLEOTIDE SEQUENCE</scope>
    <source>
        <strain evidence="1">Expedition CK06-06</strain>
    </source>
</reference>
<name>X0XU56_9ZZZZ</name>
<accession>X0XU56</accession>
<dbReference type="AlphaFoldDB" id="X0XU56"/>
<organism evidence="1">
    <name type="scientific">marine sediment metagenome</name>
    <dbReference type="NCBI Taxonomy" id="412755"/>
    <lineage>
        <taxon>unclassified sequences</taxon>
        <taxon>metagenomes</taxon>
        <taxon>ecological metagenomes</taxon>
    </lineage>
</organism>
<protein>
    <submittedName>
        <fullName evidence="1">Uncharacterized protein</fullName>
    </submittedName>
</protein>